<dbReference type="InterPro" id="IPR036812">
    <property type="entry name" value="NAD(P)_OxRdtase_dom_sf"/>
</dbReference>
<dbReference type="GO" id="GO:0070485">
    <property type="term" value="P:dehydro-D-arabinono-1,4-lactone biosynthetic process"/>
    <property type="evidence" value="ECO:0007669"/>
    <property type="project" value="TreeGrafter"/>
</dbReference>
<dbReference type="Pfam" id="PF00248">
    <property type="entry name" value="Aldo_ket_red"/>
    <property type="match status" value="2"/>
</dbReference>
<evidence type="ECO:0000313" key="4">
    <source>
        <dbReference type="EMBL" id="KAK5081497.1"/>
    </source>
</evidence>
<dbReference type="GO" id="GO:0045290">
    <property type="term" value="F:D-arabinose 1-dehydrogenase [NAD(P)+] activity"/>
    <property type="evidence" value="ECO:0007669"/>
    <property type="project" value="TreeGrafter"/>
</dbReference>
<dbReference type="InterPro" id="IPR020471">
    <property type="entry name" value="AKR"/>
</dbReference>
<sequence length="438" mass="48246">MSRQKLSDILPTLAFGTATFNQQFNADPYALRPNDIVAKALESGIRAFDTSPYYGPAETILGNALHSPLVRSSSTLRHLKRSDYFILTKCGRIRGNEFDYSDSWVRFSAKRSCRRLRTTYLDVVYLHDIEFVSPQQVVSAIRTLRALRDEGLVSVQNQKALGVLRRVIDSGVDVVTNSSPLGMGLCRSAGVPLGETDGAWHPAPDALKSKCKEAADWIKEEHKEKLEDIALRWAMESWLTNGAEAGTRGPGPEEATAVLEQRAQAADEGGRDVVSTHGEQAPQRQRVGMFVMGVSKVSELEHTMAIHRSIITAQDKPQDSRREHIEQVTRHIREHILGPKWTDFSWDSPDPGFTNTRKTFGVSELEQAEEDADAEIAAAMNDMMGVRQDPSSSSGSDIEPGTIVVTEEDLVCPVTGMKGKMPSGHSAKSSSIEVKELS</sequence>
<gene>
    <name evidence="4" type="ORF">LTR05_007628</name>
</gene>
<dbReference type="EMBL" id="JAVRRJ010000009">
    <property type="protein sequence ID" value="KAK5081497.1"/>
    <property type="molecule type" value="Genomic_DNA"/>
</dbReference>
<dbReference type="PANTHER" id="PTHR42686:SF1">
    <property type="entry name" value="GH17980P-RELATED"/>
    <property type="match status" value="1"/>
</dbReference>
<evidence type="ECO:0000313" key="5">
    <source>
        <dbReference type="Proteomes" id="UP001309876"/>
    </source>
</evidence>
<keyword evidence="5" id="KW-1185">Reference proteome</keyword>
<feature type="domain" description="NADP-dependent oxidoreductase" evidence="3">
    <location>
        <begin position="13"/>
        <end position="153"/>
    </location>
</feature>
<comment type="caution">
    <text evidence="4">The sequence shown here is derived from an EMBL/GenBank/DDBJ whole genome shotgun (WGS) entry which is preliminary data.</text>
</comment>
<dbReference type="AlphaFoldDB" id="A0AAN7STY0"/>
<dbReference type="SUPFAM" id="SSF51430">
    <property type="entry name" value="NAD(P)-linked oxidoreductase"/>
    <property type="match status" value="1"/>
</dbReference>
<accession>A0AAN7STY0</accession>
<reference evidence="4 5" key="1">
    <citation type="submission" date="2023-08" db="EMBL/GenBank/DDBJ databases">
        <title>Black Yeasts Isolated from many extreme environments.</title>
        <authorList>
            <person name="Coleine C."/>
            <person name="Stajich J.E."/>
            <person name="Selbmann L."/>
        </authorList>
    </citation>
    <scope>NUCLEOTIDE SEQUENCE [LARGE SCALE GENOMIC DNA]</scope>
    <source>
        <strain evidence="4 5">CCFEE 5910</strain>
    </source>
</reference>
<evidence type="ECO:0000259" key="3">
    <source>
        <dbReference type="Pfam" id="PF00248"/>
    </source>
</evidence>
<dbReference type="InterPro" id="IPR023210">
    <property type="entry name" value="NADP_OxRdtase_dom"/>
</dbReference>
<dbReference type="PANTHER" id="PTHR42686">
    <property type="entry name" value="GH17980P-RELATED"/>
    <property type="match status" value="1"/>
</dbReference>
<name>A0AAN7STY0_9EURO</name>
<dbReference type="Gene3D" id="3.20.20.100">
    <property type="entry name" value="NADP-dependent oxidoreductase domain"/>
    <property type="match status" value="1"/>
</dbReference>
<evidence type="ECO:0000256" key="1">
    <source>
        <dbReference type="ARBA" id="ARBA00023002"/>
    </source>
</evidence>
<organism evidence="4 5">
    <name type="scientific">Lithohypha guttulata</name>
    <dbReference type="NCBI Taxonomy" id="1690604"/>
    <lineage>
        <taxon>Eukaryota</taxon>
        <taxon>Fungi</taxon>
        <taxon>Dikarya</taxon>
        <taxon>Ascomycota</taxon>
        <taxon>Pezizomycotina</taxon>
        <taxon>Eurotiomycetes</taxon>
        <taxon>Chaetothyriomycetidae</taxon>
        <taxon>Chaetothyriales</taxon>
        <taxon>Trichomeriaceae</taxon>
        <taxon>Lithohypha</taxon>
    </lineage>
</organism>
<feature type="domain" description="NADP-dependent oxidoreductase" evidence="3">
    <location>
        <begin position="162"/>
        <end position="306"/>
    </location>
</feature>
<evidence type="ECO:0000256" key="2">
    <source>
        <dbReference type="SAM" id="MobiDB-lite"/>
    </source>
</evidence>
<protein>
    <recommendedName>
        <fullName evidence="3">NADP-dependent oxidoreductase domain-containing protein</fullName>
    </recommendedName>
</protein>
<dbReference type="GO" id="GO:0005829">
    <property type="term" value="C:cytosol"/>
    <property type="evidence" value="ECO:0007669"/>
    <property type="project" value="TreeGrafter"/>
</dbReference>
<dbReference type="Proteomes" id="UP001309876">
    <property type="component" value="Unassembled WGS sequence"/>
</dbReference>
<feature type="region of interest" description="Disordered" evidence="2">
    <location>
        <begin position="414"/>
        <end position="438"/>
    </location>
</feature>
<keyword evidence="1" id="KW-0560">Oxidoreductase</keyword>
<proteinExistence type="predicted"/>